<proteinExistence type="predicted"/>
<organism evidence="1 2">
    <name type="scientific">Rhododendron molle</name>
    <name type="common">Chinese azalea</name>
    <name type="synonym">Azalea mollis</name>
    <dbReference type="NCBI Taxonomy" id="49168"/>
    <lineage>
        <taxon>Eukaryota</taxon>
        <taxon>Viridiplantae</taxon>
        <taxon>Streptophyta</taxon>
        <taxon>Embryophyta</taxon>
        <taxon>Tracheophyta</taxon>
        <taxon>Spermatophyta</taxon>
        <taxon>Magnoliopsida</taxon>
        <taxon>eudicotyledons</taxon>
        <taxon>Gunneridae</taxon>
        <taxon>Pentapetalae</taxon>
        <taxon>asterids</taxon>
        <taxon>Ericales</taxon>
        <taxon>Ericaceae</taxon>
        <taxon>Ericoideae</taxon>
        <taxon>Rhodoreae</taxon>
        <taxon>Rhododendron</taxon>
    </lineage>
</organism>
<accession>A0ACC0LMV9</accession>
<evidence type="ECO:0000313" key="2">
    <source>
        <dbReference type="Proteomes" id="UP001062846"/>
    </source>
</evidence>
<dbReference type="Proteomes" id="UP001062846">
    <property type="component" value="Chromosome 11"/>
</dbReference>
<comment type="caution">
    <text evidence="1">The sequence shown here is derived from an EMBL/GenBank/DDBJ whole genome shotgun (WGS) entry which is preliminary data.</text>
</comment>
<sequence length="105" mass="12039">MNDSSSNYLNDLYINCVDPDDEGIDFDGDIPNEIHALIERENERHAKPLKEEVVSINWKDENDPRMVQVGSTLSLEEHRTSRNYSPSTVMFSHGFIKTWLASISI</sequence>
<keyword evidence="2" id="KW-1185">Reference proteome</keyword>
<name>A0ACC0LMV9_RHOML</name>
<dbReference type="EMBL" id="CM046398">
    <property type="protein sequence ID" value="KAI8530118.1"/>
    <property type="molecule type" value="Genomic_DNA"/>
</dbReference>
<protein>
    <submittedName>
        <fullName evidence="1">Uncharacterized protein</fullName>
    </submittedName>
</protein>
<reference evidence="1" key="1">
    <citation type="submission" date="2022-02" db="EMBL/GenBank/DDBJ databases">
        <title>Plant Genome Project.</title>
        <authorList>
            <person name="Zhang R.-G."/>
        </authorList>
    </citation>
    <scope>NUCLEOTIDE SEQUENCE</scope>
    <source>
        <strain evidence="1">AT1</strain>
    </source>
</reference>
<gene>
    <name evidence="1" type="ORF">RHMOL_Rhmol11G0030600</name>
</gene>
<evidence type="ECO:0000313" key="1">
    <source>
        <dbReference type="EMBL" id="KAI8530118.1"/>
    </source>
</evidence>